<proteinExistence type="predicted"/>
<protein>
    <submittedName>
        <fullName evidence="1">Uncharacterized protein</fullName>
    </submittedName>
</protein>
<evidence type="ECO:0000313" key="1">
    <source>
        <dbReference type="EMBL" id="JAH00682.1"/>
    </source>
</evidence>
<sequence length="53" mass="5806">MSIRTCSVNTHDNVNTNTAVLRSSAMSVGSTCYPMQSPHIRGQCITTNLVFLF</sequence>
<dbReference type="AlphaFoldDB" id="A0A0E9P8R3"/>
<organism evidence="1">
    <name type="scientific">Anguilla anguilla</name>
    <name type="common">European freshwater eel</name>
    <name type="synonym">Muraena anguilla</name>
    <dbReference type="NCBI Taxonomy" id="7936"/>
    <lineage>
        <taxon>Eukaryota</taxon>
        <taxon>Metazoa</taxon>
        <taxon>Chordata</taxon>
        <taxon>Craniata</taxon>
        <taxon>Vertebrata</taxon>
        <taxon>Euteleostomi</taxon>
        <taxon>Actinopterygii</taxon>
        <taxon>Neopterygii</taxon>
        <taxon>Teleostei</taxon>
        <taxon>Anguilliformes</taxon>
        <taxon>Anguillidae</taxon>
        <taxon>Anguilla</taxon>
    </lineage>
</organism>
<name>A0A0E9P8R3_ANGAN</name>
<dbReference type="EMBL" id="GBXM01107895">
    <property type="protein sequence ID" value="JAH00682.1"/>
    <property type="molecule type" value="Transcribed_RNA"/>
</dbReference>
<accession>A0A0E9P8R3</accession>
<reference evidence="1" key="1">
    <citation type="submission" date="2014-11" db="EMBL/GenBank/DDBJ databases">
        <authorList>
            <person name="Amaro Gonzalez C."/>
        </authorList>
    </citation>
    <scope>NUCLEOTIDE SEQUENCE</scope>
</reference>
<reference evidence="1" key="2">
    <citation type="journal article" date="2015" name="Fish Shellfish Immunol.">
        <title>Early steps in the European eel (Anguilla anguilla)-Vibrio vulnificus interaction in the gills: Role of the RtxA13 toxin.</title>
        <authorList>
            <person name="Callol A."/>
            <person name="Pajuelo D."/>
            <person name="Ebbesson L."/>
            <person name="Teles M."/>
            <person name="MacKenzie S."/>
            <person name="Amaro C."/>
        </authorList>
    </citation>
    <scope>NUCLEOTIDE SEQUENCE</scope>
</reference>